<feature type="non-terminal residue" evidence="1">
    <location>
        <position position="43"/>
    </location>
</feature>
<dbReference type="AlphaFoldDB" id="A0A9W4T9H5"/>
<proteinExistence type="predicted"/>
<evidence type="ECO:0000313" key="2">
    <source>
        <dbReference type="Proteomes" id="UP001153678"/>
    </source>
</evidence>
<evidence type="ECO:0000313" key="1">
    <source>
        <dbReference type="EMBL" id="CAI2197040.1"/>
    </source>
</evidence>
<dbReference type="EMBL" id="CAMKVN010015488">
    <property type="protein sequence ID" value="CAI2197040.1"/>
    <property type="molecule type" value="Genomic_DNA"/>
</dbReference>
<keyword evidence="2" id="KW-1185">Reference proteome</keyword>
<name>A0A9W4T9H5_9GLOM</name>
<comment type="caution">
    <text evidence="1">The sequence shown here is derived from an EMBL/GenBank/DDBJ whole genome shotgun (WGS) entry which is preliminary data.</text>
</comment>
<reference evidence="1" key="1">
    <citation type="submission" date="2022-08" db="EMBL/GenBank/DDBJ databases">
        <authorList>
            <person name="Kallberg Y."/>
            <person name="Tangrot J."/>
            <person name="Rosling A."/>
        </authorList>
    </citation>
    <scope>NUCLEOTIDE SEQUENCE</scope>
    <source>
        <strain evidence="1">Wild A</strain>
    </source>
</reference>
<sequence>MEFPTVSDLILQELQRPLLEVMFELTRLYTSDMTLDEKVKRTY</sequence>
<gene>
    <name evidence="1" type="ORF">FWILDA_LOCUS17877</name>
</gene>
<dbReference type="Proteomes" id="UP001153678">
    <property type="component" value="Unassembled WGS sequence"/>
</dbReference>
<organism evidence="1 2">
    <name type="scientific">Funneliformis geosporum</name>
    <dbReference type="NCBI Taxonomy" id="1117311"/>
    <lineage>
        <taxon>Eukaryota</taxon>
        <taxon>Fungi</taxon>
        <taxon>Fungi incertae sedis</taxon>
        <taxon>Mucoromycota</taxon>
        <taxon>Glomeromycotina</taxon>
        <taxon>Glomeromycetes</taxon>
        <taxon>Glomerales</taxon>
        <taxon>Glomeraceae</taxon>
        <taxon>Funneliformis</taxon>
    </lineage>
</organism>
<protein>
    <submittedName>
        <fullName evidence="1">3446_t:CDS:1</fullName>
    </submittedName>
</protein>
<accession>A0A9W4T9H5</accession>